<dbReference type="AlphaFoldDB" id="A0A1X7P0M0"/>
<dbReference type="EMBL" id="FXBL01000004">
    <property type="protein sequence ID" value="SMH43230.1"/>
    <property type="molecule type" value="Genomic_DNA"/>
</dbReference>
<proteinExistence type="predicted"/>
<protein>
    <submittedName>
        <fullName evidence="1">PcfJ-like protein</fullName>
    </submittedName>
</protein>
<accession>A0A1X7P0M0</accession>
<organism evidence="1 2">
    <name type="scientific">Mesorhizobium australicum</name>
    <dbReference type="NCBI Taxonomy" id="536018"/>
    <lineage>
        <taxon>Bacteria</taxon>
        <taxon>Pseudomonadati</taxon>
        <taxon>Pseudomonadota</taxon>
        <taxon>Alphaproteobacteria</taxon>
        <taxon>Hyphomicrobiales</taxon>
        <taxon>Phyllobacteriaceae</taxon>
        <taxon>Mesorhizobium</taxon>
    </lineage>
</organism>
<dbReference type="RefSeq" id="WP_085464753.1">
    <property type="nucleotide sequence ID" value="NZ_FXBL01000004.1"/>
</dbReference>
<reference evidence="1 2" key="1">
    <citation type="submission" date="2017-04" db="EMBL/GenBank/DDBJ databases">
        <authorList>
            <person name="Afonso C.L."/>
            <person name="Miller P.J."/>
            <person name="Scott M.A."/>
            <person name="Spackman E."/>
            <person name="Goraichik I."/>
            <person name="Dimitrov K.M."/>
            <person name="Suarez D.L."/>
            <person name="Swayne D.E."/>
        </authorList>
    </citation>
    <scope>NUCLEOTIDE SEQUENCE [LARGE SCALE GENOMIC DNA]</scope>
    <source>
        <strain evidence="1 2">B5P</strain>
    </source>
</reference>
<sequence>MARSLLKQRRDAERQRIEAYEATLRRVFAAPRPAPDFENAIDEVKRGFVNDIVRPSHEWQPKLKTRDPGRLRLAAARHLFARYAVPAHLERIWIEPGGLDPAEAMLRKRWYVAAARGDSLYKAGASEWLSRKEVHAFLSARGDLRFEEAFWLAIARGLSEDPALALRIARSRIAATPRAELGFWREVARFFCTHPASREEIDDLCDYIAAARERDRRFSLKGRTLASLRRLSAEWHRDVAAVARIEAMRRRFSGPQAAQETRWAGSRLQNWSWQPPGKEARARREEFVVVQLTSAEDLVAESRAMHHCVWTYAGKCIAGHASIWSLRRKAGKDASRLLTIELDRNDRAVQIRGFGNRLASADETKVLDRWAQARGVSL</sequence>
<dbReference type="Proteomes" id="UP000193083">
    <property type="component" value="Unassembled WGS sequence"/>
</dbReference>
<evidence type="ECO:0000313" key="1">
    <source>
        <dbReference type="EMBL" id="SMH43230.1"/>
    </source>
</evidence>
<keyword evidence="2" id="KW-1185">Reference proteome</keyword>
<gene>
    <name evidence="1" type="ORF">SAMN02982922_2856</name>
</gene>
<evidence type="ECO:0000313" key="2">
    <source>
        <dbReference type="Proteomes" id="UP000193083"/>
    </source>
</evidence>
<dbReference type="Pfam" id="PF14284">
    <property type="entry name" value="PcfJ"/>
    <property type="match status" value="1"/>
</dbReference>
<name>A0A1X7P0M0_9HYPH</name>
<dbReference type="OrthoDB" id="8866982at2"/>
<dbReference type="InterPro" id="IPR025586">
    <property type="entry name" value="PcfJ"/>
</dbReference>